<evidence type="ECO:0000313" key="2">
    <source>
        <dbReference type="Proteomes" id="UP000886501"/>
    </source>
</evidence>
<proteinExistence type="predicted"/>
<protein>
    <submittedName>
        <fullName evidence="1">Dynactin</fullName>
    </submittedName>
</protein>
<dbReference type="EMBL" id="MU118084">
    <property type="protein sequence ID" value="KAF9645611.1"/>
    <property type="molecule type" value="Genomic_DNA"/>
</dbReference>
<dbReference type="Proteomes" id="UP000886501">
    <property type="component" value="Unassembled WGS sequence"/>
</dbReference>
<reference evidence="1" key="2">
    <citation type="journal article" date="2020" name="Nat. Commun.">
        <title>Large-scale genome sequencing of mycorrhizal fungi provides insights into the early evolution of symbiotic traits.</title>
        <authorList>
            <person name="Miyauchi S."/>
            <person name="Kiss E."/>
            <person name="Kuo A."/>
            <person name="Drula E."/>
            <person name="Kohler A."/>
            <person name="Sanchez-Garcia M."/>
            <person name="Morin E."/>
            <person name="Andreopoulos B."/>
            <person name="Barry K.W."/>
            <person name="Bonito G."/>
            <person name="Buee M."/>
            <person name="Carver A."/>
            <person name="Chen C."/>
            <person name="Cichocki N."/>
            <person name="Clum A."/>
            <person name="Culley D."/>
            <person name="Crous P.W."/>
            <person name="Fauchery L."/>
            <person name="Girlanda M."/>
            <person name="Hayes R.D."/>
            <person name="Keri Z."/>
            <person name="LaButti K."/>
            <person name="Lipzen A."/>
            <person name="Lombard V."/>
            <person name="Magnuson J."/>
            <person name="Maillard F."/>
            <person name="Murat C."/>
            <person name="Nolan M."/>
            <person name="Ohm R.A."/>
            <person name="Pangilinan J."/>
            <person name="Pereira M.F."/>
            <person name="Perotto S."/>
            <person name="Peter M."/>
            <person name="Pfister S."/>
            <person name="Riley R."/>
            <person name="Sitrit Y."/>
            <person name="Stielow J.B."/>
            <person name="Szollosi G."/>
            <person name="Zifcakova L."/>
            <person name="Stursova M."/>
            <person name="Spatafora J.W."/>
            <person name="Tedersoo L."/>
            <person name="Vaario L.M."/>
            <person name="Yamada A."/>
            <person name="Yan M."/>
            <person name="Wang P."/>
            <person name="Xu J."/>
            <person name="Bruns T."/>
            <person name="Baldrian P."/>
            <person name="Vilgalys R."/>
            <person name="Dunand C."/>
            <person name="Henrissat B."/>
            <person name="Grigoriev I.V."/>
            <person name="Hibbett D."/>
            <person name="Nagy L.G."/>
            <person name="Martin F.M."/>
        </authorList>
    </citation>
    <scope>NUCLEOTIDE SEQUENCE</scope>
    <source>
        <strain evidence="1">P2</strain>
    </source>
</reference>
<reference evidence="1" key="1">
    <citation type="submission" date="2019-10" db="EMBL/GenBank/DDBJ databases">
        <authorList>
            <consortium name="DOE Joint Genome Institute"/>
            <person name="Kuo A."/>
            <person name="Miyauchi S."/>
            <person name="Kiss E."/>
            <person name="Drula E."/>
            <person name="Kohler A."/>
            <person name="Sanchez-Garcia M."/>
            <person name="Andreopoulos B."/>
            <person name="Barry K.W."/>
            <person name="Bonito G."/>
            <person name="Buee M."/>
            <person name="Carver A."/>
            <person name="Chen C."/>
            <person name="Cichocki N."/>
            <person name="Clum A."/>
            <person name="Culley D."/>
            <person name="Crous P.W."/>
            <person name="Fauchery L."/>
            <person name="Girlanda M."/>
            <person name="Hayes R."/>
            <person name="Keri Z."/>
            <person name="Labutti K."/>
            <person name="Lipzen A."/>
            <person name="Lombard V."/>
            <person name="Magnuson J."/>
            <person name="Maillard F."/>
            <person name="Morin E."/>
            <person name="Murat C."/>
            <person name="Nolan M."/>
            <person name="Ohm R."/>
            <person name="Pangilinan J."/>
            <person name="Pereira M."/>
            <person name="Perotto S."/>
            <person name="Peter M."/>
            <person name="Riley R."/>
            <person name="Sitrit Y."/>
            <person name="Stielow B."/>
            <person name="Szollosi G."/>
            <person name="Zifcakova L."/>
            <person name="Stursova M."/>
            <person name="Spatafora J.W."/>
            <person name="Tedersoo L."/>
            <person name="Vaario L.-M."/>
            <person name="Yamada A."/>
            <person name="Yan M."/>
            <person name="Wang P."/>
            <person name="Xu J."/>
            <person name="Bruns T."/>
            <person name="Baldrian P."/>
            <person name="Vilgalys R."/>
            <person name="Henrissat B."/>
            <person name="Grigoriev I.V."/>
            <person name="Hibbett D."/>
            <person name="Nagy L.G."/>
            <person name="Martin F.M."/>
        </authorList>
    </citation>
    <scope>NUCLEOTIDE SEQUENCE</scope>
    <source>
        <strain evidence="1">P2</strain>
    </source>
</reference>
<gene>
    <name evidence="1" type="ORF">BDM02DRAFT_3101076</name>
</gene>
<name>A0ACB6Z7L8_THEGA</name>
<accession>A0ACB6Z7L8</accession>
<evidence type="ECO:0000313" key="1">
    <source>
        <dbReference type="EMBL" id="KAF9645611.1"/>
    </source>
</evidence>
<organism evidence="1 2">
    <name type="scientific">Thelephora ganbajun</name>
    <name type="common">Ganba fungus</name>
    <dbReference type="NCBI Taxonomy" id="370292"/>
    <lineage>
        <taxon>Eukaryota</taxon>
        <taxon>Fungi</taxon>
        <taxon>Dikarya</taxon>
        <taxon>Basidiomycota</taxon>
        <taxon>Agaricomycotina</taxon>
        <taxon>Agaricomycetes</taxon>
        <taxon>Thelephorales</taxon>
        <taxon>Thelephoraceae</taxon>
        <taxon>Thelephora</taxon>
    </lineage>
</organism>
<comment type="caution">
    <text evidence="1">The sequence shown here is derived from an EMBL/GenBank/DDBJ whole genome shotgun (WGS) entry which is preliminary data.</text>
</comment>
<keyword evidence="2" id="KW-1185">Reference proteome</keyword>
<sequence length="1291" mass="143850">MTMAEPVIGSIVEVPVGRGLVRFYGATSFSTGKWVGVELGEPVGKNDGTVQGVKYFTCKPNHGMFLRPSQVKVVSEPTVRYHTPQIARNTRPTSTATTKPTLGHKKAPSITRTSSTRSTEPPSRSASPYKTVSSMNPPSSPGPSRPGSAPRQPLISPNKRQTLTSLSKSSLSRSSTLVDGPLSPSPVAPPRKLPLLQPGRPSSPLSQPPESPSASSSPVVESAQLQRGIRPRPSSSLTNELLTTSSPSPEPSTPPPVTAHPPVPAPAPVQDDAEHQELRARVRVLEAKRADDARHVRELENRLNEAESFVALRPKLQAKLTSLQSDLTATKRELADAKQLGALGDNRTVEIQDQLEMAMLDKEMAEERAEVAEGELEEVKEKLAVIEVEAEVLRNGGGGSQDNERETNAKSSMAYIQLEKQNERLKEALMRLRDVSQENDQEQRRRIADMEKDVASLEELQNSHESVLIMLQNAEQQVEDLKIQLDDALGAEEMLVQLTERNLMLSEKIEEMRVTIEDLEALKELNDELEENHVETERSLHEEIESKDTHIRELDAKIESLEESCQDLELTIVRFREFVMQLQTELDTLRAETQNANEKSASAATQTAAMLSLNLRLQSTASKNHAKQIELEVKTVEAREVKELLTIIQPYLPDVYTENDSDSTSCYMFFQRLAAKTDLVNTVVAQIHGLPDSLNGSVSDMLVGICEMRGRLSSLSTLCKRFASILRRCDVDSFLNIARLYQEIAPMEKRIDMHIDLLRREEFREMECVSDIVKIHAQFDHISETYFAGFDFDLGERELGYALSFDHDLDMFAASLGLVKTSIEAVMKEDDVILDMGDFDPAETLYTPLKRVLDQCRSGKNPSKKLMKRIEDLLQDSSALKSHLVSNLQDLNNSFSELINFGISLAQQIMPYLSDARGSKTPFQFEHVLSLVRQTASSTVNKGSNALSPWQGVSDYIANVLQQASALVPLTMEPGNTLKITGTPPWVTRVSEVKARAAVNVEAERRVVQLNDEIQALVRNLKAKDQNIQESSVKIELMERRMETVKKQADTINDLEAELGKARKQERSYEEAIDQLQHDLDALEQDNMKLKALANNPERQASAAQPTETETLQVEGNVETSYLLEQIEAYRGTVRFLRMENSYLKGQDLLHEMQALPELRVSSLSRTPTPPLEPSGLSDTDEEDDESDGSPRTKSRPPPTLRSLATETKLLYRDVIKFSASPRVVDLSATSANRSRSKQSEDGSVVAVGRGWVPRKKMPAHQVWERKVEAERLSRRVKGLMERASGISKNL</sequence>